<evidence type="ECO:0000256" key="2">
    <source>
        <dbReference type="SAM" id="MobiDB-lite"/>
    </source>
</evidence>
<dbReference type="InterPro" id="IPR007219">
    <property type="entry name" value="XnlR_reg_dom"/>
</dbReference>
<reference evidence="4 5" key="1">
    <citation type="submission" date="2017-03" db="EMBL/GenBank/DDBJ databases">
        <title>Genomes of endolithic fungi from Antarctica.</title>
        <authorList>
            <person name="Coleine C."/>
            <person name="Masonjones S."/>
            <person name="Stajich J.E."/>
        </authorList>
    </citation>
    <scope>NUCLEOTIDE SEQUENCE [LARGE SCALE GENOMIC DNA]</scope>
    <source>
        <strain evidence="4 5">CCFEE 6314</strain>
    </source>
</reference>
<feature type="compositionally biased region" description="Pro residues" evidence="2">
    <location>
        <begin position="1"/>
        <end position="12"/>
    </location>
</feature>
<feature type="region of interest" description="Disordered" evidence="2">
    <location>
        <begin position="62"/>
        <end position="81"/>
    </location>
</feature>
<gene>
    <name evidence="4" type="ORF">B0A52_04301</name>
</gene>
<comment type="caution">
    <text evidence="4">The sequence shown here is derived from an EMBL/GenBank/DDBJ whole genome shotgun (WGS) entry which is preliminary data.</text>
</comment>
<evidence type="ECO:0000256" key="1">
    <source>
        <dbReference type="ARBA" id="ARBA00023242"/>
    </source>
</evidence>
<feature type="compositionally biased region" description="Pro residues" evidence="2">
    <location>
        <begin position="67"/>
        <end position="76"/>
    </location>
</feature>
<dbReference type="Proteomes" id="UP000288859">
    <property type="component" value="Unassembled WGS sequence"/>
</dbReference>
<keyword evidence="1" id="KW-0539">Nucleus</keyword>
<feature type="compositionally biased region" description="Low complexity" evidence="2">
    <location>
        <begin position="510"/>
        <end position="521"/>
    </location>
</feature>
<accession>A0A438N834</accession>
<dbReference type="PANTHER" id="PTHR47256:SF1">
    <property type="entry name" value="ZN(II)2CYS6 TRANSCRIPTION FACTOR (EUROFUNG)"/>
    <property type="match status" value="1"/>
</dbReference>
<dbReference type="CDD" id="cd12148">
    <property type="entry name" value="fungal_TF_MHR"/>
    <property type="match status" value="1"/>
</dbReference>
<feature type="region of interest" description="Disordered" evidence="2">
    <location>
        <begin position="500"/>
        <end position="529"/>
    </location>
</feature>
<sequence length="742" mass="82625">MSKPLLPLPPSSRGPDSASDSASESHFAARADEQPAPRAGHTKKNASVQASKKKGADLESLCSLLPPTVPPSPPRSGPAFHMLLDGRRKDARKRRLEDLEYQSNALGRLLSKIRTSTKAEAHELVDLIREDASLEDILAFINAHPGELADEVRRSLSASPAPPSAGTSFRKVLAINDLIDNPTVRVPAAPWTTVTSDDGFVSNLMSAYLNWYHYYYHNFDWHLFINACQAKDVDSLYCSPFLVNAVLAMGCFFTDHPAALAVPGDQATRGLHFYEEADRLYQAEKDRVSLTNVQGSSIMMLVVSLAGKDKAIDPALEKLQDLVRQVHELHSMRDPISSAELDLQRSLRITEWGAYVCHCGFSMGFGLGYTWGKPSAERPYADEQYSSLVTEWSSYPLNREPISLRQHALYESLLDVYGFMEESIRLLQIAFPKLTPVEKIDAVQAVDDRIVDWYALLPAEHRFDQDSFIVTPATVDLHTTLYFIRLSLWSQAIPVPAESTSSAAEADPLETQQESEPTQQSAATPLSEQDKRGQIVAKCLSIVELYADLMARFEERFGTKFFTLLTPQPGIFSASFLLTGHLYTSHEEELLLRIMRVLVHVATRNTLVKGVTQMLLKLAEEKIKAQTAQSSALTDKEAQDNAVGQVTPKMFESMEMIVKDLQWAPSDHLHFSSRYPNYTADKRDDAGQLSDLLEKWASLAIDEMEAKDPSGKDLIEPEELSAHEQPEIDEAPPLPSIEKDDD</sequence>
<protein>
    <recommendedName>
        <fullName evidence="3">Xylanolytic transcriptional activator regulatory domain-containing protein</fullName>
    </recommendedName>
</protein>
<dbReference type="EMBL" id="NAJM01000015">
    <property type="protein sequence ID" value="RVX71902.1"/>
    <property type="molecule type" value="Genomic_DNA"/>
</dbReference>
<dbReference type="AlphaFoldDB" id="A0A438N834"/>
<feature type="region of interest" description="Disordered" evidence="2">
    <location>
        <begin position="704"/>
        <end position="742"/>
    </location>
</feature>
<dbReference type="OrthoDB" id="2593732at2759"/>
<feature type="region of interest" description="Disordered" evidence="2">
    <location>
        <begin position="1"/>
        <end position="56"/>
    </location>
</feature>
<dbReference type="InterPro" id="IPR053187">
    <property type="entry name" value="Notoamide_regulator"/>
</dbReference>
<organism evidence="4 5">
    <name type="scientific">Exophiala mesophila</name>
    <name type="common">Black yeast-like fungus</name>
    <dbReference type="NCBI Taxonomy" id="212818"/>
    <lineage>
        <taxon>Eukaryota</taxon>
        <taxon>Fungi</taxon>
        <taxon>Dikarya</taxon>
        <taxon>Ascomycota</taxon>
        <taxon>Pezizomycotina</taxon>
        <taxon>Eurotiomycetes</taxon>
        <taxon>Chaetothyriomycetidae</taxon>
        <taxon>Chaetothyriales</taxon>
        <taxon>Herpotrichiellaceae</taxon>
        <taxon>Exophiala</taxon>
    </lineage>
</organism>
<dbReference type="Pfam" id="PF04082">
    <property type="entry name" value="Fungal_trans"/>
    <property type="match status" value="1"/>
</dbReference>
<evidence type="ECO:0000313" key="4">
    <source>
        <dbReference type="EMBL" id="RVX71902.1"/>
    </source>
</evidence>
<feature type="domain" description="Xylanolytic transcriptional activator regulatory" evidence="3">
    <location>
        <begin position="206"/>
        <end position="366"/>
    </location>
</feature>
<dbReference type="GO" id="GO:0003677">
    <property type="term" value="F:DNA binding"/>
    <property type="evidence" value="ECO:0007669"/>
    <property type="project" value="InterPro"/>
</dbReference>
<dbReference type="GO" id="GO:0008270">
    <property type="term" value="F:zinc ion binding"/>
    <property type="evidence" value="ECO:0007669"/>
    <property type="project" value="InterPro"/>
</dbReference>
<dbReference type="PANTHER" id="PTHR47256">
    <property type="entry name" value="ZN(II)2CYS6 TRANSCRIPTION FACTOR (EUROFUNG)-RELATED"/>
    <property type="match status" value="1"/>
</dbReference>
<proteinExistence type="predicted"/>
<evidence type="ECO:0000313" key="5">
    <source>
        <dbReference type="Proteomes" id="UP000288859"/>
    </source>
</evidence>
<dbReference type="GO" id="GO:0006351">
    <property type="term" value="P:DNA-templated transcription"/>
    <property type="evidence" value="ECO:0007669"/>
    <property type="project" value="InterPro"/>
</dbReference>
<evidence type="ECO:0000259" key="3">
    <source>
        <dbReference type="Pfam" id="PF04082"/>
    </source>
</evidence>
<dbReference type="VEuPathDB" id="FungiDB:PV10_08695"/>
<feature type="compositionally biased region" description="Basic and acidic residues" evidence="2">
    <location>
        <begin position="704"/>
        <end position="726"/>
    </location>
</feature>
<name>A0A438N834_EXOME</name>